<protein>
    <submittedName>
        <fullName evidence="3">Beta-lactamase class C and other penicillin binding proteins</fullName>
    </submittedName>
</protein>
<reference evidence="4" key="1">
    <citation type="submission" date="2017-02" db="EMBL/GenBank/DDBJ databases">
        <authorList>
            <person name="Dridi B."/>
        </authorList>
    </citation>
    <scope>NUCLEOTIDE SEQUENCE [LARGE SCALE GENOMIC DNA]</scope>
    <source>
        <strain evidence="4">B Co 03.10</strain>
    </source>
</reference>
<dbReference type="InterPro" id="IPR001466">
    <property type="entry name" value="Beta-lactam-related"/>
</dbReference>
<dbReference type="PANTHER" id="PTHR46825:SF7">
    <property type="entry name" value="D-ALANYL-D-ALANINE CARBOXYPEPTIDASE"/>
    <property type="match status" value="1"/>
</dbReference>
<evidence type="ECO:0000313" key="4">
    <source>
        <dbReference type="Proteomes" id="UP000196581"/>
    </source>
</evidence>
<dbReference type="Gene3D" id="3.40.710.10">
    <property type="entry name" value="DD-peptidase/beta-lactamase superfamily"/>
    <property type="match status" value="1"/>
</dbReference>
<accession>A0A1X6XLC2</accession>
<keyword evidence="4" id="KW-1185">Reference proteome</keyword>
<feature type="domain" description="Beta-lactamase-related" evidence="2">
    <location>
        <begin position="11"/>
        <end position="346"/>
    </location>
</feature>
<dbReference type="PANTHER" id="PTHR46825">
    <property type="entry name" value="D-ALANYL-D-ALANINE-CARBOXYPEPTIDASE/ENDOPEPTIDASE AMPH"/>
    <property type="match status" value="1"/>
</dbReference>
<dbReference type="EMBL" id="FWFF01000019">
    <property type="protein sequence ID" value="SLM99938.1"/>
    <property type="molecule type" value="Genomic_DNA"/>
</dbReference>
<dbReference type="Pfam" id="PF00144">
    <property type="entry name" value="Beta-lactamase"/>
    <property type="match status" value="1"/>
</dbReference>
<gene>
    <name evidence="3" type="ORF">FM105_11915</name>
</gene>
<dbReference type="SUPFAM" id="SSF56601">
    <property type="entry name" value="beta-lactamase/transpeptidase-like"/>
    <property type="match status" value="1"/>
</dbReference>
<feature type="region of interest" description="Disordered" evidence="1">
    <location>
        <begin position="34"/>
        <end position="69"/>
    </location>
</feature>
<dbReference type="InterPro" id="IPR050491">
    <property type="entry name" value="AmpC-like"/>
</dbReference>
<evidence type="ECO:0000259" key="2">
    <source>
        <dbReference type="Pfam" id="PF00144"/>
    </source>
</evidence>
<dbReference type="InterPro" id="IPR012338">
    <property type="entry name" value="Beta-lactam/transpept-like"/>
</dbReference>
<dbReference type="Proteomes" id="UP000196581">
    <property type="component" value="Unassembled WGS sequence"/>
</dbReference>
<dbReference type="AlphaFoldDB" id="A0A1X6XLC2"/>
<evidence type="ECO:0000256" key="1">
    <source>
        <dbReference type="SAM" id="MobiDB-lite"/>
    </source>
</evidence>
<evidence type="ECO:0000313" key="3">
    <source>
        <dbReference type="EMBL" id="SLM99938.1"/>
    </source>
</evidence>
<organism evidence="3 4">
    <name type="scientific">Brevibacterium yomogidense</name>
    <dbReference type="NCBI Taxonomy" id="946573"/>
    <lineage>
        <taxon>Bacteria</taxon>
        <taxon>Bacillati</taxon>
        <taxon>Actinomycetota</taxon>
        <taxon>Actinomycetes</taxon>
        <taxon>Micrococcales</taxon>
        <taxon>Brevibacteriaceae</taxon>
        <taxon>Brevibacterium</taxon>
    </lineage>
</organism>
<sequence>MLEAEARRTAERIARRRRGVVVGVRDGAETAVVGVGDTGRALGQSQGQGAAPDSGRGNGPTPGPEQRPDAHTLFEIGSITKVFTALLLADGVVRGDWELRTPVRDLLPAGAEVPSRGGAEVTLQHLATHTSGLVRSPFPIGVRETIRFLQFGHDVYAGFTGDDLLAALATTRLRRKPGTGGVKYSNFGYGVLGHVLAHALGQDFGTIIGERICQPLGLNDTATEWQLTEEQRKRSAQGFRSRKRTAAPWPLEGLPGAGALRSTATDVLRFLQAQMEPAETPLEDAIRLTHQTPTGGPAGMGLGWHRAGKQVLWHNGGTGGFRTIAAFRPGDSTAVTVLVNQSAGADLAALRLLKRVS</sequence>
<name>A0A1X6XLC2_9MICO</name>
<proteinExistence type="predicted"/>